<gene>
    <name evidence="1" type="ORF">DFP86_104274</name>
</gene>
<reference evidence="1 2" key="1">
    <citation type="submission" date="2019-03" db="EMBL/GenBank/DDBJ databases">
        <title>Genomic Encyclopedia of Type Strains, Phase III (KMG-III): the genomes of soil and plant-associated and newly described type strains.</title>
        <authorList>
            <person name="Whitman W."/>
        </authorList>
    </citation>
    <scope>NUCLEOTIDE SEQUENCE [LARGE SCALE GENOMIC DNA]</scope>
    <source>
        <strain evidence="1 2">CECT 8976</strain>
    </source>
</reference>
<sequence>MMWLTAMASSLGCMLAFYGARKIWRTVRYTKPRHRGIDPVGEAEVFLAYGRTKDAVRVLRDALRDEPDNLAAKVTLLRAYSTDGNVRAYSSLAHDVQESLRGQAVWSTIQRNGRDMDPGNPLFNT</sequence>
<name>A0A4R7B7M7_9NEIS</name>
<keyword evidence="2" id="KW-1185">Reference proteome</keyword>
<comment type="caution">
    <text evidence="1">The sequence shown here is derived from an EMBL/GenBank/DDBJ whole genome shotgun (WGS) entry which is preliminary data.</text>
</comment>
<dbReference type="RefSeq" id="WP_243729323.1">
    <property type="nucleotide sequence ID" value="NZ_SNZP01000004.1"/>
</dbReference>
<dbReference type="SUPFAM" id="SSF48452">
    <property type="entry name" value="TPR-like"/>
    <property type="match status" value="1"/>
</dbReference>
<evidence type="ECO:0000313" key="2">
    <source>
        <dbReference type="Proteomes" id="UP000295611"/>
    </source>
</evidence>
<evidence type="ECO:0000313" key="1">
    <source>
        <dbReference type="EMBL" id="TDR80774.1"/>
    </source>
</evidence>
<accession>A0A4R7B7M7</accession>
<dbReference type="Proteomes" id="UP000295611">
    <property type="component" value="Unassembled WGS sequence"/>
</dbReference>
<dbReference type="InterPro" id="IPR011990">
    <property type="entry name" value="TPR-like_helical_dom_sf"/>
</dbReference>
<dbReference type="AlphaFoldDB" id="A0A4R7B7M7"/>
<proteinExistence type="predicted"/>
<dbReference type="EMBL" id="SNZP01000004">
    <property type="protein sequence ID" value="TDR80774.1"/>
    <property type="molecule type" value="Genomic_DNA"/>
</dbReference>
<organism evidence="1 2">
    <name type="scientific">Paludibacterium purpuratum</name>
    <dbReference type="NCBI Taxonomy" id="1144873"/>
    <lineage>
        <taxon>Bacteria</taxon>
        <taxon>Pseudomonadati</taxon>
        <taxon>Pseudomonadota</taxon>
        <taxon>Betaproteobacteria</taxon>
        <taxon>Neisseriales</taxon>
        <taxon>Chromobacteriaceae</taxon>
        <taxon>Paludibacterium</taxon>
    </lineage>
</organism>
<protein>
    <submittedName>
        <fullName evidence="1">Tetratricopeptide repeat protein</fullName>
    </submittedName>
</protein>